<evidence type="ECO:0000259" key="2">
    <source>
        <dbReference type="PROSITE" id="PS50983"/>
    </source>
</evidence>
<evidence type="ECO:0000313" key="3">
    <source>
        <dbReference type="EMBL" id="MBY4797196.1"/>
    </source>
</evidence>
<reference evidence="3 4" key="1">
    <citation type="submission" date="2021-08" db="EMBL/GenBank/DDBJ databases">
        <title>Collinsella faecalis sp. nov. isolated from swine faeces.</title>
        <authorList>
            <person name="Oh B.S."/>
            <person name="Lee J.H."/>
        </authorList>
    </citation>
    <scope>NUCLEOTIDE SEQUENCE [LARGE SCALE GENOMIC DNA]</scope>
    <source>
        <strain evidence="3 4">AGMB00827</strain>
    </source>
</reference>
<protein>
    <submittedName>
        <fullName evidence="3">ABC transporter substrate-binding protein</fullName>
    </submittedName>
</protein>
<evidence type="ECO:0000256" key="1">
    <source>
        <dbReference type="ARBA" id="ARBA00008814"/>
    </source>
</evidence>
<dbReference type="EMBL" id="JAIMFO010000004">
    <property type="protein sequence ID" value="MBY4797196.1"/>
    <property type="molecule type" value="Genomic_DNA"/>
</dbReference>
<feature type="domain" description="Fe/B12 periplasmic-binding" evidence="2">
    <location>
        <begin position="70"/>
        <end position="346"/>
    </location>
</feature>
<dbReference type="Pfam" id="PF01497">
    <property type="entry name" value="Peripla_BP_2"/>
    <property type="match status" value="1"/>
</dbReference>
<comment type="caution">
    <text evidence="3">The sequence shown here is derived from an EMBL/GenBank/DDBJ whole genome shotgun (WGS) entry which is preliminary data.</text>
</comment>
<dbReference type="PANTHER" id="PTHR30535">
    <property type="entry name" value="VITAMIN B12-BINDING PROTEIN"/>
    <property type="match status" value="1"/>
</dbReference>
<evidence type="ECO:0000313" key="4">
    <source>
        <dbReference type="Proteomes" id="UP000700908"/>
    </source>
</evidence>
<keyword evidence="4" id="KW-1185">Reference proteome</keyword>
<dbReference type="PANTHER" id="PTHR30535:SF34">
    <property type="entry name" value="MOLYBDATE-BINDING PROTEIN MOLA"/>
    <property type="match status" value="1"/>
</dbReference>
<dbReference type="Gene3D" id="3.40.50.1980">
    <property type="entry name" value="Nitrogenase molybdenum iron protein domain"/>
    <property type="match status" value="2"/>
</dbReference>
<dbReference type="InterPro" id="IPR050902">
    <property type="entry name" value="ABC_Transporter_SBP"/>
</dbReference>
<dbReference type="SUPFAM" id="SSF53807">
    <property type="entry name" value="Helical backbone' metal receptor"/>
    <property type="match status" value="1"/>
</dbReference>
<proteinExistence type="inferred from homology"/>
<dbReference type="Proteomes" id="UP000700908">
    <property type="component" value="Unassembled WGS sequence"/>
</dbReference>
<organism evidence="3 4">
    <name type="scientific">Collinsella ureilytica</name>
    <dbReference type="NCBI Taxonomy" id="2869515"/>
    <lineage>
        <taxon>Bacteria</taxon>
        <taxon>Bacillati</taxon>
        <taxon>Actinomycetota</taxon>
        <taxon>Coriobacteriia</taxon>
        <taxon>Coriobacteriales</taxon>
        <taxon>Coriobacteriaceae</taxon>
        <taxon>Collinsella</taxon>
    </lineage>
</organism>
<dbReference type="RefSeq" id="WP_222198931.1">
    <property type="nucleotide sequence ID" value="NZ_JAIMFO010000004.1"/>
</dbReference>
<sequence>MKRKMKTNVQLLKRILVVGLALLVALVALPGCMPNKQEHPGSGSGGHEQTSTRVITDAAGREVELPARVEKIVPLGNTPRMIVYLGLAKKAVGIGGLQRENITPLTAYAYATKDLWADLTIVGTDAAGATDYYPEQIMSVQPDVILCTYTAELADEIQSKTGIPTVAVPQGTLYQKDYEQAFRLIGEVCDVKDRAEEVITYISESLADLNKRTSNVPDAEKPSVLGAAATFKGPHGIDGVYIDYPVFTAIHAKSVADGLKVSGSAIATIVDKEQILGWDPDILFLDAGNLKLVRKDLAENPDFYTKLSAYNSGEIYQYPNSTSYFSNVEISIANSYYVGSIIYPEQFRDVDVKKKASEIFEFFLGDPDYLSKLKEAGYGYGKVEL</sequence>
<name>A0ABS7MJD1_9ACTN</name>
<gene>
    <name evidence="3" type="ORF">K6V98_02295</name>
</gene>
<dbReference type="InterPro" id="IPR002491">
    <property type="entry name" value="ABC_transptr_periplasmic_BD"/>
</dbReference>
<comment type="similarity">
    <text evidence="1">Belongs to the bacterial solute-binding protein 8 family.</text>
</comment>
<accession>A0ABS7MJD1</accession>
<dbReference type="PROSITE" id="PS50983">
    <property type="entry name" value="FE_B12_PBP"/>
    <property type="match status" value="1"/>
</dbReference>